<proteinExistence type="predicted"/>
<organism evidence="1 2">
    <name type="scientific">Kineothrix alysoides</name>
    <dbReference type="NCBI Taxonomy" id="1469948"/>
    <lineage>
        <taxon>Bacteria</taxon>
        <taxon>Bacillati</taxon>
        <taxon>Bacillota</taxon>
        <taxon>Clostridia</taxon>
        <taxon>Lachnospirales</taxon>
        <taxon>Lachnospiraceae</taxon>
        <taxon>Kineothrix</taxon>
    </lineage>
</organism>
<evidence type="ECO:0000313" key="2">
    <source>
        <dbReference type="Proteomes" id="UP000295718"/>
    </source>
</evidence>
<accession>A0A4R1R6H4</accession>
<gene>
    <name evidence="1" type="ORF">EDD76_101270</name>
</gene>
<name>A0A4R1R6H4_9FIRM</name>
<dbReference type="EMBL" id="SLUO01000001">
    <property type="protein sequence ID" value="TCL61173.1"/>
    <property type="molecule type" value="Genomic_DNA"/>
</dbReference>
<dbReference type="STRING" id="1469948.GCA_000732725_02499"/>
<comment type="caution">
    <text evidence="1">The sequence shown here is derived from an EMBL/GenBank/DDBJ whole genome shotgun (WGS) entry which is preliminary data.</text>
</comment>
<dbReference type="AlphaFoldDB" id="A0A4R1R6H4"/>
<reference evidence="1 2" key="1">
    <citation type="submission" date="2019-03" db="EMBL/GenBank/DDBJ databases">
        <title>Genomic Encyclopedia of Type Strains, Phase IV (KMG-IV): sequencing the most valuable type-strain genomes for metagenomic binning, comparative biology and taxonomic classification.</title>
        <authorList>
            <person name="Goeker M."/>
        </authorList>
    </citation>
    <scope>NUCLEOTIDE SEQUENCE [LARGE SCALE GENOMIC DNA]</scope>
    <source>
        <strain evidence="1 2">DSM 100556</strain>
    </source>
</reference>
<protein>
    <submittedName>
        <fullName evidence="1">Uncharacterized protein</fullName>
    </submittedName>
</protein>
<keyword evidence="2" id="KW-1185">Reference proteome</keyword>
<sequence>MFRIVANGIMAGILRNTGFFVDNAACYEERVRDKGGQWKVTVKSKKIAIKVINIKKLR</sequence>
<evidence type="ECO:0000313" key="1">
    <source>
        <dbReference type="EMBL" id="TCL61173.1"/>
    </source>
</evidence>
<dbReference type="Proteomes" id="UP000295718">
    <property type="component" value="Unassembled WGS sequence"/>
</dbReference>